<sequence length="308" mass="37832">MLQYYLFMILFLNVMTKVIFENSIKMRQPYLKLNEKFINKPFQISHLSSLNYKQHKIYTYIKRPLLHINQRKLSYLKNNKNIYSKYYNNEPVYNTYNPILNYDVLDLIKVYGRLAEHSKYESLDIIINVEVEKKKKYSNFLKKIFFFFKNHNHNDYNRVLWFNHFSKYGKMNFTDFKNSLLQLKFKWPKDSIFPTYNIFLFEKGLSKNMDSPLIRKKVENYIQHQEINEEVLKSCFYCFSSGEEYITADDILNTFNEWKKDDMNKKQNKKKKFFFFFKKYNTTNDSIDWFTFKNRIDLCTIKMHESKK</sequence>
<dbReference type="KEGG" id="prel:PRELSG_1304100"/>
<gene>
    <name evidence="2" type="ORF">PRELSG_1304100</name>
</gene>
<evidence type="ECO:0000313" key="3">
    <source>
        <dbReference type="Proteomes" id="UP000220158"/>
    </source>
</evidence>
<accession>A0A1J1HCN8</accession>
<dbReference type="EMBL" id="LN835308">
    <property type="protein sequence ID" value="CRH03683.1"/>
    <property type="molecule type" value="Genomic_DNA"/>
</dbReference>
<proteinExistence type="predicted"/>
<dbReference type="Proteomes" id="UP000220158">
    <property type="component" value="Chromosome 13"/>
</dbReference>
<keyword evidence="1" id="KW-0732">Signal</keyword>
<dbReference type="AlphaFoldDB" id="A0A1J1HCN8"/>
<evidence type="ECO:0000256" key="1">
    <source>
        <dbReference type="SAM" id="SignalP"/>
    </source>
</evidence>
<feature type="signal peptide" evidence="1">
    <location>
        <begin position="1"/>
        <end position="16"/>
    </location>
</feature>
<dbReference type="RefSeq" id="XP_028535690.1">
    <property type="nucleotide sequence ID" value="XM_028678554.1"/>
</dbReference>
<name>A0A1J1HCN8_PLARL</name>
<dbReference type="GeneID" id="39737974"/>
<evidence type="ECO:0008006" key="4">
    <source>
        <dbReference type="Google" id="ProtNLM"/>
    </source>
</evidence>
<reference evidence="2 3" key="1">
    <citation type="submission" date="2015-04" db="EMBL/GenBank/DDBJ databases">
        <authorList>
            <consortium name="Pathogen Informatics"/>
        </authorList>
    </citation>
    <scope>NUCLEOTIDE SEQUENCE [LARGE SCALE GENOMIC DNA]</scope>
    <source>
        <strain evidence="2 3">SGS1</strain>
    </source>
</reference>
<protein>
    <recommendedName>
        <fullName evidence="4">Fam-a protein</fullName>
    </recommendedName>
</protein>
<organism evidence="2 3">
    <name type="scientific">Plasmodium relictum</name>
    <dbReference type="NCBI Taxonomy" id="85471"/>
    <lineage>
        <taxon>Eukaryota</taxon>
        <taxon>Sar</taxon>
        <taxon>Alveolata</taxon>
        <taxon>Apicomplexa</taxon>
        <taxon>Aconoidasida</taxon>
        <taxon>Haemosporida</taxon>
        <taxon>Plasmodiidae</taxon>
        <taxon>Plasmodium</taxon>
        <taxon>Plasmodium (Haemamoeba)</taxon>
    </lineage>
</organism>
<dbReference type="VEuPathDB" id="PlasmoDB:PRELSG_1304100"/>
<keyword evidence="3" id="KW-1185">Reference proteome</keyword>
<dbReference type="OMA" id="WPKDSLF"/>
<evidence type="ECO:0000313" key="2">
    <source>
        <dbReference type="EMBL" id="CRH03683.1"/>
    </source>
</evidence>
<feature type="chain" id="PRO_5009619004" description="Fam-a protein" evidence="1">
    <location>
        <begin position="17"/>
        <end position="308"/>
    </location>
</feature>
<dbReference type="OrthoDB" id="370721at2759"/>